<comment type="caution">
    <text evidence="2">The sequence shown here is derived from an EMBL/GenBank/DDBJ whole genome shotgun (WGS) entry which is preliminary data.</text>
</comment>
<keyword evidence="3" id="KW-1185">Reference proteome</keyword>
<feature type="region of interest" description="Disordered" evidence="1">
    <location>
        <begin position="533"/>
        <end position="563"/>
    </location>
</feature>
<dbReference type="Gene3D" id="3.40.30.10">
    <property type="entry name" value="Glutaredoxin"/>
    <property type="match status" value="1"/>
</dbReference>
<feature type="compositionally biased region" description="Pro residues" evidence="1">
    <location>
        <begin position="22"/>
        <end position="42"/>
    </location>
</feature>
<dbReference type="Proteomes" id="UP000812966">
    <property type="component" value="Unassembled WGS sequence"/>
</dbReference>
<organism evidence="2 3">
    <name type="scientific">Filobasidium floriforme</name>
    <dbReference type="NCBI Taxonomy" id="5210"/>
    <lineage>
        <taxon>Eukaryota</taxon>
        <taxon>Fungi</taxon>
        <taxon>Dikarya</taxon>
        <taxon>Basidiomycota</taxon>
        <taxon>Agaricomycotina</taxon>
        <taxon>Tremellomycetes</taxon>
        <taxon>Filobasidiales</taxon>
        <taxon>Filobasidiaceae</taxon>
        <taxon>Filobasidium</taxon>
    </lineage>
</organism>
<accession>A0A8K0JGS3</accession>
<sequence length="563" mass="61487">MTGTELANEISMQESRMSIALPLPPLSPGRYPASPPSTPPLPQFSKEYQSFVYSKGLATQQQGQYLGANAGSSIQEGSAREVELQRERILSGQSSTDNNETVAASSSSGSGENIATTSSPTLLLPSHMQRTTPRPGFARQPLVRQASHTVSFADDVEHPESVPSTPKGHPSTGYGNGSRFGGYVDLERHMQQVELGRAKLMGYLGGGGSGLAAGIKGSGSEIKRGKIYRPTQHSHTSALGPSAATTHKFRTTISYLSRIPRKFRSILAGVVLFVLFVTVLSRSTGKAEEERQMASKRYASGLQKAFVIGQGDLDDVARHPDFHLAPNELDQAKDAQLLDAMQAEDIADAAQDTQFEPSTAHSESSEYEFTFANKKEEMAALVSFLTSTSSNALPPVDPSMPLDPQLVLEFDYTKVETAREDMAQLTEDVFSLFPVIMVGRMRDPHHREMLRIMSQYTSNPPPLVIEVDQRRDAETLVPLLARLLDTDEMPQVIVMGEAAGGHKQLGQLQESGGVKEYFAGLGVEMKDKKMKKKPKYIKDAERREKERILGPKPIMADEPQVQA</sequence>
<dbReference type="AlphaFoldDB" id="A0A8K0JGS3"/>
<proteinExistence type="predicted"/>
<name>A0A8K0JGS3_9TREE</name>
<feature type="region of interest" description="Disordered" evidence="1">
    <location>
        <begin position="18"/>
        <end position="44"/>
    </location>
</feature>
<evidence type="ECO:0008006" key="4">
    <source>
        <dbReference type="Google" id="ProtNLM"/>
    </source>
</evidence>
<evidence type="ECO:0000313" key="3">
    <source>
        <dbReference type="Proteomes" id="UP000812966"/>
    </source>
</evidence>
<feature type="compositionally biased region" description="Polar residues" evidence="1">
    <location>
        <begin position="91"/>
        <end position="121"/>
    </location>
</feature>
<gene>
    <name evidence="2" type="ORF">FFLO_05494</name>
</gene>
<protein>
    <recommendedName>
        <fullName evidence="4">Glutaredoxin domain-containing protein</fullName>
    </recommendedName>
</protein>
<dbReference type="EMBL" id="JABELV010000140">
    <property type="protein sequence ID" value="KAG7529688.1"/>
    <property type="molecule type" value="Genomic_DNA"/>
</dbReference>
<evidence type="ECO:0000256" key="1">
    <source>
        <dbReference type="SAM" id="MobiDB-lite"/>
    </source>
</evidence>
<reference evidence="2" key="1">
    <citation type="submission" date="2020-04" db="EMBL/GenBank/DDBJ databases">
        <title>Analysis of mating type loci in Filobasidium floriforme.</title>
        <authorList>
            <person name="Nowrousian M."/>
        </authorList>
    </citation>
    <scope>NUCLEOTIDE SEQUENCE</scope>
    <source>
        <strain evidence="2">CBS 6242</strain>
    </source>
</reference>
<feature type="region of interest" description="Disordered" evidence="1">
    <location>
        <begin position="154"/>
        <end position="180"/>
    </location>
</feature>
<feature type="region of interest" description="Disordered" evidence="1">
    <location>
        <begin position="90"/>
        <end position="138"/>
    </location>
</feature>
<feature type="compositionally biased region" description="Basic and acidic residues" evidence="1">
    <location>
        <begin position="536"/>
        <end position="549"/>
    </location>
</feature>
<evidence type="ECO:0000313" key="2">
    <source>
        <dbReference type="EMBL" id="KAG7529688.1"/>
    </source>
</evidence>